<dbReference type="CDD" id="cd09917">
    <property type="entry name" value="F-box_SF"/>
    <property type="match status" value="1"/>
</dbReference>
<evidence type="ECO:0000256" key="1">
    <source>
        <dbReference type="SAM" id="MobiDB-lite"/>
    </source>
</evidence>
<feature type="domain" description="F-box" evidence="2">
    <location>
        <begin position="127"/>
        <end position="173"/>
    </location>
</feature>
<feature type="compositionally biased region" description="Low complexity" evidence="1">
    <location>
        <begin position="1091"/>
        <end position="1102"/>
    </location>
</feature>
<dbReference type="InterPro" id="IPR027040">
    <property type="entry name" value="PSMD4"/>
</dbReference>
<dbReference type="InterPro" id="IPR036047">
    <property type="entry name" value="F-box-like_dom_sf"/>
</dbReference>
<dbReference type="Pfam" id="PF12937">
    <property type="entry name" value="F-box-like"/>
    <property type="match status" value="1"/>
</dbReference>
<dbReference type="InterPro" id="IPR015943">
    <property type="entry name" value="WD40/YVTN_repeat-like_dom_sf"/>
</dbReference>
<evidence type="ECO:0000259" key="2">
    <source>
        <dbReference type="PROSITE" id="PS50181"/>
    </source>
</evidence>
<dbReference type="InterPro" id="IPR011047">
    <property type="entry name" value="Quinoprotein_ADH-like_sf"/>
</dbReference>
<dbReference type="GO" id="GO:0031593">
    <property type="term" value="F:polyubiquitin modification-dependent protein binding"/>
    <property type="evidence" value="ECO:0007669"/>
    <property type="project" value="TreeGrafter"/>
</dbReference>
<dbReference type="RefSeq" id="XP_024326374.1">
    <property type="nucleotide sequence ID" value="XM_024466216.1"/>
</dbReference>
<dbReference type="PROSITE" id="PS50181">
    <property type="entry name" value="FBOX"/>
    <property type="match status" value="1"/>
</dbReference>
<dbReference type="OrthoDB" id="2095648at2759"/>
<accession>A0A177AG52</accession>
<dbReference type="EMBL" id="KV441390">
    <property type="protein sequence ID" value="OAF61096.1"/>
    <property type="molecule type" value="Genomic_DNA"/>
</dbReference>
<dbReference type="GO" id="GO:0008540">
    <property type="term" value="C:proteasome regulatory particle, base subcomplex"/>
    <property type="evidence" value="ECO:0007669"/>
    <property type="project" value="TreeGrafter"/>
</dbReference>
<dbReference type="AlphaFoldDB" id="A0A177AG52"/>
<feature type="compositionally biased region" description="Basic and acidic residues" evidence="1">
    <location>
        <begin position="195"/>
        <end position="205"/>
    </location>
</feature>
<dbReference type="GO" id="GO:0005634">
    <property type="term" value="C:nucleus"/>
    <property type="evidence" value="ECO:0007669"/>
    <property type="project" value="TreeGrafter"/>
</dbReference>
<feature type="region of interest" description="Disordered" evidence="1">
    <location>
        <begin position="1130"/>
        <end position="1157"/>
    </location>
</feature>
<name>A0A177AG52_9PEZI</name>
<dbReference type="SUPFAM" id="SSF81383">
    <property type="entry name" value="F-box domain"/>
    <property type="match status" value="1"/>
</dbReference>
<organism evidence="3">
    <name type="scientific">Pseudogymnoascus destructans</name>
    <dbReference type="NCBI Taxonomy" id="655981"/>
    <lineage>
        <taxon>Eukaryota</taxon>
        <taxon>Fungi</taxon>
        <taxon>Dikarya</taxon>
        <taxon>Ascomycota</taxon>
        <taxon>Pezizomycotina</taxon>
        <taxon>Leotiomycetes</taxon>
        <taxon>Thelebolales</taxon>
        <taxon>Thelebolaceae</taxon>
        <taxon>Pseudogymnoascus</taxon>
    </lineage>
</organism>
<feature type="region of interest" description="Disordered" evidence="1">
    <location>
        <begin position="548"/>
        <end position="568"/>
    </location>
</feature>
<evidence type="ECO:0000313" key="3">
    <source>
        <dbReference type="EMBL" id="OAF61096.1"/>
    </source>
</evidence>
<reference evidence="3" key="1">
    <citation type="submission" date="2016-03" db="EMBL/GenBank/DDBJ databases">
        <title>Updated assembly of Pseudogymnoascus destructans, the fungus causing white-nose syndrome of bats.</title>
        <authorList>
            <person name="Palmer J.M."/>
            <person name="Drees K.P."/>
            <person name="Foster J.T."/>
            <person name="Lindner D.L."/>
        </authorList>
    </citation>
    <scope>NUCLEOTIDE SEQUENCE [LARGE SCALE GENOMIC DNA]</scope>
    <source>
        <strain evidence="3">20631-21</strain>
    </source>
</reference>
<proteinExistence type="predicted"/>
<dbReference type="Gene3D" id="2.130.10.10">
    <property type="entry name" value="YVTN repeat-like/Quinoprotein amine dehydrogenase"/>
    <property type="match status" value="1"/>
</dbReference>
<dbReference type="SMART" id="SM00256">
    <property type="entry name" value="FBOX"/>
    <property type="match status" value="1"/>
</dbReference>
<protein>
    <recommendedName>
        <fullName evidence="2">F-box domain-containing protein</fullName>
    </recommendedName>
</protein>
<dbReference type="Gene3D" id="1.20.1280.50">
    <property type="match status" value="1"/>
</dbReference>
<feature type="compositionally biased region" description="Low complexity" evidence="1">
    <location>
        <begin position="553"/>
        <end position="567"/>
    </location>
</feature>
<dbReference type="InterPro" id="IPR001810">
    <property type="entry name" value="F-box_dom"/>
</dbReference>
<dbReference type="GO" id="GO:0005829">
    <property type="term" value="C:cytosol"/>
    <property type="evidence" value="ECO:0007669"/>
    <property type="project" value="TreeGrafter"/>
</dbReference>
<feature type="region of interest" description="Disordered" evidence="1">
    <location>
        <begin position="186"/>
        <end position="205"/>
    </location>
</feature>
<dbReference type="VEuPathDB" id="FungiDB:GMDG_05463"/>
<dbReference type="eggNOG" id="KOG0274">
    <property type="taxonomic scope" value="Eukaryota"/>
</dbReference>
<dbReference type="PANTHER" id="PTHR10223:SF2">
    <property type="entry name" value="F-BOX AND WD DOMAIN PROTEIN (AFU_ORTHOLOGUE AFUA_6G11400)"/>
    <property type="match status" value="1"/>
</dbReference>
<dbReference type="SUPFAM" id="SSF50998">
    <property type="entry name" value="Quinoprotein alcohol dehydrogenase-like"/>
    <property type="match status" value="1"/>
</dbReference>
<feature type="region of interest" description="Disordered" evidence="1">
    <location>
        <begin position="913"/>
        <end position="935"/>
    </location>
</feature>
<feature type="region of interest" description="Disordered" evidence="1">
    <location>
        <begin position="1084"/>
        <end position="1111"/>
    </location>
</feature>
<feature type="region of interest" description="Disordered" evidence="1">
    <location>
        <begin position="79"/>
        <end position="126"/>
    </location>
</feature>
<feature type="region of interest" description="Disordered" evidence="1">
    <location>
        <begin position="997"/>
        <end position="1051"/>
    </location>
</feature>
<dbReference type="PANTHER" id="PTHR10223">
    <property type="entry name" value="26S PROTEASOME NON-ATPASE REGULATORY SUBUNIT 4"/>
    <property type="match status" value="1"/>
</dbReference>
<sequence>MQSEPTNISNTITHTIPKRLTQSSQHGFSDPGIAALAASLYSEQPQSLVGAPAIVPLQSVDGGEGGLVGELPRLNGVLEGDNLPHPSFNATAGGEIDEIDLGPESPKNQRSGPGFKVTKSRTSSNDGIQLEQFPNEVLTHILSHLPATSLSTVLLVSRRFYNLVTTPHAWRIAFSRFFPGQDATDEGYAARNNRRSSDQETRDRQRAEQRFFARLTALASWRSEYILRTRLLRSLARGKPQQIAKGHGASSRANSAANNANAAVTYNSQLFTTVNHIHAVFDKGRKSPRFIHGSDETGTACTSDPNIGKVDTWGLSDPQAVPQFADLFPGDQPYGLGDGSVIGAPNVMDVSQPFGMVCGEGFPGGQAYFRSSEEMRGRFLARTADYEVHPPEVPKVPSRFESVSSVWIAKSIAVPSMTDGLVGIMTGSSCGIITTYSFGVDNLDGHRLAKGGVTARWAISPGVPIIAISVDDSYNAKRKESERIWAMALNALGEVFYLTQGIQRAPIEKNAKLDEESLATMAWETGRSVSWKLAEPTRRVAREDPYQDAEFDGSYSPHSSPHSSGLSKQQLLAENRELETFFAFCPAIFRKVCNGWDMRRRLEVDFAGDDGRGAGECAVIIQCGAPESEPAQITRFTRMRAEQASLDRFPTPKTAPVQERVTTVASLFGGGKSASLKVKAAEQAISMSPVKRDGASTFLEEWRTTTLAWDRAQATEFTANAVDMSTFAILWVPEDPILTMNGGNTASAIFATAEHSEGNSLHNIPGHRGRFLTVGTKTGTVYVWDMRGPQSRNSSITNTLQPLRTIQTDSPQISCLALSALYLVHGGNDGLVQAWDPLASVTEPLRTLNSRFSSRARRRLVQAEALVQGVGINLYAAGSLALDPDPTALRGMVTLGTHLRYWAYSSNGADSHASKKRRLRRSSERGHNGATDRYTNTGRGALMDYIVNEQQELKREAIAQKKEQLHLQCRFGVGLAGLTEEEALRYAELMSQEAFMQEEERRLTSASGDRGQGTPEPSQSAVSSTFGSPAPSVAGHNASSPNMKSEMELEREVEEAIRLSLLESEASSQPGSASRSYDVPFVVKTKKSRHSASTSPSTSQASKTRRRREKQAKIAMEELDYALQLSLAEEESRAIAAESSEEFPALDGGGKGKGRAM</sequence>
<dbReference type="GeneID" id="36285636"/>
<feature type="compositionally biased region" description="Polar residues" evidence="1">
    <location>
        <begin position="1015"/>
        <end position="1027"/>
    </location>
</feature>
<dbReference type="Proteomes" id="UP000077154">
    <property type="component" value="Unassembled WGS sequence"/>
</dbReference>
<gene>
    <name evidence="3" type="ORF">VC83_02555</name>
</gene>
<dbReference type="GO" id="GO:0043161">
    <property type="term" value="P:proteasome-mediated ubiquitin-dependent protein catabolic process"/>
    <property type="evidence" value="ECO:0007669"/>
    <property type="project" value="TreeGrafter"/>
</dbReference>